<keyword evidence="11" id="KW-1133">Transmembrane helix</keyword>
<keyword evidence="7" id="KW-0808">Transferase</keyword>
<dbReference type="Gene3D" id="2.60.110.10">
    <property type="entry name" value="Thaumatin"/>
    <property type="match status" value="1"/>
</dbReference>
<dbReference type="FunFam" id="2.60.110.10:FF:000002">
    <property type="entry name" value="Thaumatin-like protein 1a"/>
    <property type="match status" value="1"/>
</dbReference>
<dbReference type="Proteomes" id="UP000631114">
    <property type="component" value="Unassembled WGS sequence"/>
</dbReference>
<organism evidence="13 14">
    <name type="scientific">Coptis chinensis</name>
    <dbReference type="NCBI Taxonomy" id="261450"/>
    <lineage>
        <taxon>Eukaryota</taxon>
        <taxon>Viridiplantae</taxon>
        <taxon>Streptophyta</taxon>
        <taxon>Embryophyta</taxon>
        <taxon>Tracheophyta</taxon>
        <taxon>Spermatophyta</taxon>
        <taxon>Magnoliopsida</taxon>
        <taxon>Ranunculales</taxon>
        <taxon>Ranunculaceae</taxon>
        <taxon>Coptidoideae</taxon>
        <taxon>Coptis</taxon>
    </lineage>
</organism>
<dbReference type="GO" id="GO:0003841">
    <property type="term" value="F:1-acylglycerol-3-phosphate O-acyltransferase activity"/>
    <property type="evidence" value="ECO:0007669"/>
    <property type="project" value="UniProtKB-EC"/>
</dbReference>
<dbReference type="SMART" id="SM00563">
    <property type="entry name" value="PlsC"/>
    <property type="match status" value="1"/>
</dbReference>
<comment type="caution">
    <text evidence="13">The sequence shown here is derived from an EMBL/GenBank/DDBJ whole genome shotgun (WGS) entry which is preliminary data.</text>
</comment>
<comment type="similarity">
    <text evidence="5">Belongs to the thaumatin family.</text>
</comment>
<dbReference type="SMART" id="SM00205">
    <property type="entry name" value="THN"/>
    <property type="match status" value="1"/>
</dbReference>
<evidence type="ECO:0000256" key="4">
    <source>
        <dbReference type="ARBA" id="ARBA00008655"/>
    </source>
</evidence>
<dbReference type="InterPro" id="IPR032098">
    <property type="entry name" value="Acyltransf_C"/>
</dbReference>
<evidence type="ECO:0000256" key="3">
    <source>
        <dbReference type="ARBA" id="ARBA00005189"/>
    </source>
</evidence>
<dbReference type="PRINTS" id="PR00347">
    <property type="entry name" value="THAUMATIN"/>
</dbReference>
<dbReference type="GO" id="GO:0012505">
    <property type="term" value="C:endomembrane system"/>
    <property type="evidence" value="ECO:0007669"/>
    <property type="project" value="TreeGrafter"/>
</dbReference>
<keyword evidence="9" id="KW-0012">Acyltransferase</keyword>
<dbReference type="EMBL" id="JADFTS010000004">
    <property type="protein sequence ID" value="KAF9609790.1"/>
    <property type="molecule type" value="Genomic_DNA"/>
</dbReference>
<dbReference type="Pfam" id="PF01553">
    <property type="entry name" value="Acyltransferase"/>
    <property type="match status" value="1"/>
</dbReference>
<proteinExistence type="inferred from homology"/>
<evidence type="ECO:0000256" key="5">
    <source>
        <dbReference type="ARBA" id="ARBA00010607"/>
    </source>
</evidence>
<dbReference type="InterPro" id="IPR001938">
    <property type="entry name" value="Thaumatin"/>
</dbReference>
<comment type="catalytic activity">
    <reaction evidence="1">
        <text>a 1-acyl-sn-glycero-3-phosphate + an acyl-CoA = a 1,2-diacyl-sn-glycero-3-phosphate + CoA</text>
        <dbReference type="Rhea" id="RHEA:19709"/>
        <dbReference type="ChEBI" id="CHEBI:57287"/>
        <dbReference type="ChEBI" id="CHEBI:57970"/>
        <dbReference type="ChEBI" id="CHEBI:58342"/>
        <dbReference type="ChEBI" id="CHEBI:58608"/>
        <dbReference type="EC" id="2.3.1.51"/>
    </reaction>
</comment>
<comment type="pathway">
    <text evidence="2">Phospholipid metabolism; CDP-diacylglycerol biosynthesis; CDP-diacylglycerol from sn-glycerol 3-phosphate: step 2/3.</text>
</comment>
<protein>
    <recommendedName>
        <fullName evidence="6">1-acylglycerol-3-phosphate O-acyltransferase</fullName>
        <ecNumber evidence="6">2.3.1.51</ecNumber>
    </recommendedName>
</protein>
<evidence type="ECO:0000256" key="2">
    <source>
        <dbReference type="ARBA" id="ARBA00004728"/>
    </source>
</evidence>
<dbReference type="PANTHER" id="PTHR10983:SF16">
    <property type="entry name" value="LYSOCARDIOLIPIN ACYLTRANSFERASE 1"/>
    <property type="match status" value="1"/>
</dbReference>
<evidence type="ECO:0000256" key="7">
    <source>
        <dbReference type="ARBA" id="ARBA00022679"/>
    </source>
</evidence>
<keyword evidence="11" id="KW-0812">Transmembrane</keyword>
<evidence type="ECO:0000313" key="14">
    <source>
        <dbReference type="Proteomes" id="UP000631114"/>
    </source>
</evidence>
<feature type="transmembrane region" description="Helical" evidence="11">
    <location>
        <begin position="40"/>
        <end position="68"/>
    </location>
</feature>
<feature type="transmembrane region" description="Helical" evidence="11">
    <location>
        <begin position="80"/>
        <end position="96"/>
    </location>
</feature>
<evidence type="ECO:0000256" key="10">
    <source>
        <dbReference type="SAM" id="MobiDB-lite"/>
    </source>
</evidence>
<evidence type="ECO:0000256" key="1">
    <source>
        <dbReference type="ARBA" id="ARBA00001141"/>
    </source>
</evidence>
<dbReference type="CDD" id="cd07990">
    <property type="entry name" value="LPLAT_LCLAT1-like"/>
    <property type="match status" value="1"/>
</dbReference>
<keyword evidence="11" id="KW-0472">Membrane</keyword>
<evidence type="ECO:0000256" key="9">
    <source>
        <dbReference type="ARBA" id="ARBA00023315"/>
    </source>
</evidence>
<dbReference type="InterPro" id="IPR017949">
    <property type="entry name" value="Thaumatin_CS"/>
</dbReference>
<dbReference type="PANTHER" id="PTHR10983">
    <property type="entry name" value="1-ACYLGLYCEROL-3-PHOSPHATE ACYLTRANSFERASE-RELATED"/>
    <property type="match status" value="1"/>
</dbReference>
<evidence type="ECO:0000256" key="8">
    <source>
        <dbReference type="ARBA" id="ARBA00023157"/>
    </source>
</evidence>
<dbReference type="Pfam" id="PF00314">
    <property type="entry name" value="Thaumatin"/>
    <property type="match status" value="1"/>
</dbReference>
<dbReference type="InterPro" id="IPR002123">
    <property type="entry name" value="Plipid/glycerol_acylTrfase"/>
</dbReference>
<reference evidence="13 14" key="1">
    <citation type="submission" date="2020-10" db="EMBL/GenBank/DDBJ databases">
        <title>The Coptis chinensis genome and diversification of protoberbering-type alkaloids.</title>
        <authorList>
            <person name="Wang B."/>
            <person name="Shu S."/>
            <person name="Song C."/>
            <person name="Liu Y."/>
        </authorList>
    </citation>
    <scope>NUCLEOTIDE SEQUENCE [LARGE SCALE GENOMIC DNA]</scope>
    <source>
        <strain evidence="13">HL-2020</strain>
        <tissue evidence="13">Leaf</tissue>
    </source>
</reference>
<dbReference type="EC" id="2.3.1.51" evidence="6"/>
<dbReference type="PROSITE" id="PS51367">
    <property type="entry name" value="THAUMATIN_2"/>
    <property type="match status" value="1"/>
</dbReference>
<dbReference type="CDD" id="cd09218">
    <property type="entry name" value="TLP-PA"/>
    <property type="match status" value="1"/>
</dbReference>
<dbReference type="SUPFAM" id="SSF49870">
    <property type="entry name" value="Osmotin, thaumatin-like protein"/>
    <property type="match status" value="1"/>
</dbReference>
<evidence type="ECO:0000313" key="13">
    <source>
        <dbReference type="EMBL" id="KAF9609790.1"/>
    </source>
</evidence>
<evidence type="ECO:0000256" key="11">
    <source>
        <dbReference type="SAM" id="Phobius"/>
    </source>
</evidence>
<comment type="similarity">
    <text evidence="4">Belongs to the 1-acyl-sn-glycerol-3-phosphate acyltransferase family.</text>
</comment>
<comment type="pathway">
    <text evidence="3">Lipid metabolism.</text>
</comment>
<dbReference type="OrthoDB" id="189226at2759"/>
<dbReference type="InterPro" id="IPR037176">
    <property type="entry name" value="Osmotin/thaumatin-like_sf"/>
</dbReference>
<feature type="domain" description="Phospholipid/glycerol acyltransferase" evidence="12">
    <location>
        <begin position="117"/>
        <end position="239"/>
    </location>
</feature>
<feature type="region of interest" description="Disordered" evidence="10">
    <location>
        <begin position="1"/>
        <end position="32"/>
    </location>
</feature>
<name>A0A835LW66_9MAGN</name>
<keyword evidence="8" id="KW-1015">Disulfide bond</keyword>
<dbReference type="Pfam" id="PF16076">
    <property type="entry name" value="Acyltransf_C"/>
    <property type="match status" value="1"/>
</dbReference>
<dbReference type="UniPathway" id="UPA00557">
    <property type="reaction ID" value="UER00613"/>
</dbReference>
<sequence length="623" mass="68239">MNGDSTVNDDGVNDKKTPEVSRPSNSNDGPRHHPLTPLRLLRGLLCLLILISTAFMMLVYLAPVVAVLFRLFSVKYSRKVTSFFFGTWLSLWPYLFERINKTKVVFGGEALPAGKRALLLVNHRTEVDWMYLWDLALRKGRLGYIKYILKSSLMKLPIFGWGFHILDFISVERKWEVDESNMHKMLSTFTDPQDPLWLALFPEGTDFSEQKCLQSQKFATENGLPVLQNVLLPKTKGFFACLEVLRDSLDAVYDVTIAYKHRCPTFTDNLFGVDPSEVHIYVRCVTLNKIPTNEDEAATWLMEAFQLKDQLLSNFKINGYFPNQGTEGNLSKSKGLTITNSRLCEGHVSSQVPVKDWDYRTVADWQVQYYRGLESIFSSPESTTLSRVINLSVRNIANAAVFTLKNQCSYTVWPGTLSGNNATPLGEGGFALAPSQSISLTAQPGWSGRFWARTGCNFDNNGAGVCATGDCGGVLKCTGGGVPPVSLAEFTLGVSGSAMSQDFYDVSLVDGYNVGVGIKPSGGTGDCQYAGCVADLNASCPAELQVTTSSGIVACKSACAAFGTPEYCCTADHGSPSTCSPTKYSQMFKSACPTSYSYAYDDGSSTCTCTGTDYLITFCPTDS</sequence>
<dbReference type="PROSITE" id="PS00316">
    <property type="entry name" value="THAUMATIN_1"/>
    <property type="match status" value="1"/>
</dbReference>
<dbReference type="SUPFAM" id="SSF69593">
    <property type="entry name" value="Glycerol-3-phosphate (1)-acyltransferase"/>
    <property type="match status" value="1"/>
</dbReference>
<evidence type="ECO:0000256" key="6">
    <source>
        <dbReference type="ARBA" id="ARBA00013211"/>
    </source>
</evidence>
<accession>A0A835LW66</accession>
<evidence type="ECO:0000259" key="12">
    <source>
        <dbReference type="SMART" id="SM00563"/>
    </source>
</evidence>
<keyword evidence="14" id="KW-1185">Reference proteome</keyword>
<dbReference type="AlphaFoldDB" id="A0A835LW66"/>
<dbReference type="GO" id="GO:0016024">
    <property type="term" value="P:CDP-diacylglycerol biosynthetic process"/>
    <property type="evidence" value="ECO:0007669"/>
    <property type="project" value="UniProtKB-UniPathway"/>
</dbReference>
<gene>
    <name evidence="13" type="ORF">IFM89_018587</name>
</gene>